<dbReference type="CDD" id="cd00009">
    <property type="entry name" value="AAA"/>
    <property type="match status" value="1"/>
</dbReference>
<dbReference type="InterPro" id="IPR003959">
    <property type="entry name" value="ATPase_AAA_core"/>
</dbReference>
<dbReference type="PANTHER" id="PTHR43392">
    <property type="entry name" value="AAA-TYPE ATPASE FAMILY PROTEIN / ANKYRIN REPEAT FAMILY PROTEIN"/>
    <property type="match status" value="1"/>
</dbReference>
<evidence type="ECO:0000259" key="4">
    <source>
        <dbReference type="SMART" id="SM00382"/>
    </source>
</evidence>
<evidence type="ECO:0000256" key="2">
    <source>
        <dbReference type="ARBA" id="ARBA00022741"/>
    </source>
</evidence>
<dbReference type="InterPro" id="IPR050773">
    <property type="entry name" value="CbxX/CfxQ_RuBisCO_ESX"/>
</dbReference>
<dbReference type="InterPro" id="IPR006626">
    <property type="entry name" value="PbH1"/>
</dbReference>
<sequence>MFGVTIRTLLVSPQQRGAYATIGDALAAATDDSVIAVAPGTYAEAIFVTGKRLRLVGADPAGGPVTLDATDIPYPAVSARNATLAIEGFTLRSADAAVVTARGTQLSLSGCDLGARFGPGVDLAGGSIEMRKCTITGAQFGIVVEDAAGTIEDCQISEVAEDGIIVRIGADPLITATTVRGCGRRGVYVYQFGKPTLEGCEVTQTGDAGVMVAHQSAPTIRRCKVHDTQGVGISFARGCAGLVEECQIENTGVPALDIAEGATPTVIAARPDAPPLTIGDASPAGGGDAAAVEALLADLDTMVGLAGVKDEVRALIDEIQVNEWRRSAGLSVGAMSHHLVFAGAPGTGKTTVARIYGKLLAALGVLPKGAFKEVSRRDLVGQYLGHTAEKTSAAFEEARGGVLFIDEAYTLSRSMGSGGDFGQESIDTLVKLMEDHRHEIAVIAAGYTAEMDEFISANPGLASRFTKTVVFENYTPEELVRIVRRMCAADDYLLGDQVEPALLRHFDQVERDANFGNARDARKLFESVRKAQAQRLRILGRRPTLDELRILEQADLEAVIA</sequence>
<dbReference type="InterPro" id="IPR012334">
    <property type="entry name" value="Pectin_lyas_fold"/>
</dbReference>
<dbReference type="Gene3D" id="1.10.8.60">
    <property type="match status" value="1"/>
</dbReference>
<dbReference type="InterPro" id="IPR027417">
    <property type="entry name" value="P-loop_NTPase"/>
</dbReference>
<dbReference type="InterPro" id="IPR041627">
    <property type="entry name" value="AAA_lid_6"/>
</dbReference>
<proteinExistence type="inferred from homology"/>
<dbReference type="SMART" id="SM00710">
    <property type="entry name" value="PbH1"/>
    <property type="match status" value="5"/>
</dbReference>
<keyword evidence="6" id="KW-1185">Reference proteome</keyword>
<evidence type="ECO:0000256" key="3">
    <source>
        <dbReference type="ARBA" id="ARBA00022840"/>
    </source>
</evidence>
<keyword evidence="3" id="KW-0067">ATP-binding</keyword>
<dbReference type="RefSeq" id="WP_344613169.1">
    <property type="nucleotide sequence ID" value="NZ_BAAARV010000025.1"/>
</dbReference>
<dbReference type="SUPFAM" id="SSF51126">
    <property type="entry name" value="Pectin lyase-like"/>
    <property type="match status" value="1"/>
</dbReference>
<gene>
    <name evidence="5" type="ORF">GCM10010170_032050</name>
</gene>
<name>A0ABN3G7A8_9ACTN</name>
<dbReference type="Proteomes" id="UP001501444">
    <property type="component" value="Unassembled WGS sequence"/>
</dbReference>
<dbReference type="InterPro" id="IPR003593">
    <property type="entry name" value="AAA+_ATPase"/>
</dbReference>
<dbReference type="Gene3D" id="2.160.20.10">
    <property type="entry name" value="Single-stranded right-handed beta-helix, Pectin lyase-like"/>
    <property type="match status" value="2"/>
</dbReference>
<dbReference type="SMART" id="SM00382">
    <property type="entry name" value="AAA"/>
    <property type="match status" value="1"/>
</dbReference>
<accession>A0ABN3G7A8</accession>
<dbReference type="Pfam" id="PF17866">
    <property type="entry name" value="AAA_lid_6"/>
    <property type="match status" value="1"/>
</dbReference>
<evidence type="ECO:0000313" key="6">
    <source>
        <dbReference type="Proteomes" id="UP001501444"/>
    </source>
</evidence>
<dbReference type="SUPFAM" id="SSF52540">
    <property type="entry name" value="P-loop containing nucleoside triphosphate hydrolases"/>
    <property type="match status" value="1"/>
</dbReference>
<reference evidence="5 6" key="1">
    <citation type="journal article" date="2019" name="Int. J. Syst. Evol. Microbiol.">
        <title>The Global Catalogue of Microorganisms (GCM) 10K type strain sequencing project: providing services to taxonomists for standard genome sequencing and annotation.</title>
        <authorList>
            <consortium name="The Broad Institute Genomics Platform"/>
            <consortium name="The Broad Institute Genome Sequencing Center for Infectious Disease"/>
            <person name="Wu L."/>
            <person name="Ma J."/>
        </authorList>
    </citation>
    <scope>NUCLEOTIDE SEQUENCE [LARGE SCALE GENOMIC DNA]</scope>
    <source>
        <strain evidence="5 6">JCM 3272</strain>
    </source>
</reference>
<comment type="similarity">
    <text evidence="1">Belongs to the CbxX/CfxQ family.</text>
</comment>
<protein>
    <recommendedName>
        <fullName evidence="4">AAA+ ATPase domain-containing protein</fullName>
    </recommendedName>
</protein>
<dbReference type="PRINTS" id="PR00819">
    <property type="entry name" value="CBXCFQXSUPER"/>
</dbReference>
<dbReference type="Pfam" id="PF13229">
    <property type="entry name" value="Beta_helix"/>
    <property type="match status" value="1"/>
</dbReference>
<dbReference type="Pfam" id="PF00004">
    <property type="entry name" value="AAA"/>
    <property type="match status" value="1"/>
</dbReference>
<keyword evidence="2" id="KW-0547">Nucleotide-binding</keyword>
<dbReference type="Gene3D" id="3.40.50.300">
    <property type="entry name" value="P-loop containing nucleotide triphosphate hydrolases"/>
    <property type="match status" value="1"/>
</dbReference>
<dbReference type="InterPro" id="IPR039448">
    <property type="entry name" value="Beta_helix"/>
</dbReference>
<comment type="caution">
    <text evidence="5">The sequence shown here is derived from an EMBL/GenBank/DDBJ whole genome shotgun (WGS) entry which is preliminary data.</text>
</comment>
<dbReference type="InterPro" id="IPR000641">
    <property type="entry name" value="CbxX/CfxQ"/>
</dbReference>
<dbReference type="EMBL" id="BAAARV010000025">
    <property type="protein sequence ID" value="GAA2345688.1"/>
    <property type="molecule type" value="Genomic_DNA"/>
</dbReference>
<feature type="domain" description="AAA+ ATPase" evidence="4">
    <location>
        <begin position="335"/>
        <end position="475"/>
    </location>
</feature>
<evidence type="ECO:0000313" key="5">
    <source>
        <dbReference type="EMBL" id="GAA2345688.1"/>
    </source>
</evidence>
<dbReference type="PANTHER" id="PTHR43392:SF2">
    <property type="entry name" value="AAA-TYPE ATPASE FAMILY PROTEIN _ ANKYRIN REPEAT FAMILY PROTEIN"/>
    <property type="match status" value="1"/>
</dbReference>
<dbReference type="InterPro" id="IPR011050">
    <property type="entry name" value="Pectin_lyase_fold/virulence"/>
</dbReference>
<organism evidence="5 6">
    <name type="scientific">Dactylosporangium salmoneum</name>
    <dbReference type="NCBI Taxonomy" id="53361"/>
    <lineage>
        <taxon>Bacteria</taxon>
        <taxon>Bacillati</taxon>
        <taxon>Actinomycetota</taxon>
        <taxon>Actinomycetes</taxon>
        <taxon>Micromonosporales</taxon>
        <taxon>Micromonosporaceae</taxon>
        <taxon>Dactylosporangium</taxon>
    </lineage>
</organism>
<evidence type="ECO:0000256" key="1">
    <source>
        <dbReference type="ARBA" id="ARBA00010378"/>
    </source>
</evidence>